<sequence>MLCPSCHCEQAAGNFCSVCGSSFRESETYDDAIYEVIPVAESYAPAESALLTRVSRNANEPKRLSGYTDYFQRIIKNPSQALASDHDHFYYGMLSIGIYMATFALSFYFLANKIYTAMLGGLSTLFSEQGSQQALPFINFTSSIFFFVLLFVGSAVVCMYTANLLIGKGMSFKRLIAQYGSVVLPFSCLNLLAVIFGLAGYTTLTLFTAGLSLFFTISILPALFIYHHGLRRTASTRSFYWSIGTSAVSMIMSYLIVRTFVLEFLSQIVDVGGRL</sequence>
<keyword evidence="1" id="KW-1133">Transmembrane helix</keyword>
<evidence type="ECO:0000313" key="3">
    <source>
        <dbReference type="Proteomes" id="UP000198897"/>
    </source>
</evidence>
<feature type="transmembrane region" description="Helical" evidence="1">
    <location>
        <begin position="179"/>
        <end position="200"/>
    </location>
</feature>
<keyword evidence="1" id="KW-0812">Transmembrane</keyword>
<organism evidence="2 3">
    <name type="scientific">Halobacillus alkaliphilus</name>
    <dbReference type="NCBI Taxonomy" id="396056"/>
    <lineage>
        <taxon>Bacteria</taxon>
        <taxon>Bacillati</taxon>
        <taxon>Bacillota</taxon>
        <taxon>Bacilli</taxon>
        <taxon>Bacillales</taxon>
        <taxon>Bacillaceae</taxon>
        <taxon>Halobacillus</taxon>
    </lineage>
</organism>
<feature type="transmembrane region" description="Helical" evidence="1">
    <location>
        <begin position="206"/>
        <end position="226"/>
    </location>
</feature>
<evidence type="ECO:0000256" key="1">
    <source>
        <dbReference type="SAM" id="Phobius"/>
    </source>
</evidence>
<name>A0A1I2NP48_9BACI</name>
<proteinExistence type="predicted"/>
<dbReference type="RefSeq" id="WP_089752243.1">
    <property type="nucleotide sequence ID" value="NZ_FOOG01000020.1"/>
</dbReference>
<keyword evidence="3" id="KW-1185">Reference proteome</keyword>
<gene>
    <name evidence="2" type="ORF">SAMN05216353_12053</name>
</gene>
<accession>A0A1I2NP48</accession>
<feature type="transmembrane region" description="Helical" evidence="1">
    <location>
        <begin position="89"/>
        <end position="111"/>
    </location>
</feature>
<dbReference type="Proteomes" id="UP000198897">
    <property type="component" value="Unassembled WGS sequence"/>
</dbReference>
<dbReference type="EMBL" id="FOOG01000020">
    <property type="protein sequence ID" value="SFG04790.1"/>
    <property type="molecule type" value="Genomic_DNA"/>
</dbReference>
<protein>
    <recommendedName>
        <fullName evidence="4">Yip1 domain-containing protein</fullName>
    </recommendedName>
</protein>
<reference evidence="3" key="1">
    <citation type="submission" date="2016-10" db="EMBL/GenBank/DDBJ databases">
        <authorList>
            <person name="Varghese N."/>
            <person name="Submissions S."/>
        </authorList>
    </citation>
    <scope>NUCLEOTIDE SEQUENCE [LARGE SCALE GENOMIC DNA]</scope>
    <source>
        <strain evidence="3">FP5</strain>
    </source>
</reference>
<evidence type="ECO:0000313" key="2">
    <source>
        <dbReference type="EMBL" id="SFG04790.1"/>
    </source>
</evidence>
<dbReference type="OrthoDB" id="2448863at2"/>
<evidence type="ECO:0008006" key="4">
    <source>
        <dbReference type="Google" id="ProtNLM"/>
    </source>
</evidence>
<dbReference type="AlphaFoldDB" id="A0A1I2NP48"/>
<feature type="transmembrane region" description="Helical" evidence="1">
    <location>
        <begin position="238"/>
        <end position="257"/>
    </location>
</feature>
<keyword evidence="1" id="KW-0472">Membrane</keyword>
<feature type="transmembrane region" description="Helical" evidence="1">
    <location>
        <begin position="144"/>
        <end position="167"/>
    </location>
</feature>